<dbReference type="Gene3D" id="2.70.98.70">
    <property type="match status" value="1"/>
</dbReference>
<accession>A0A6C2U922</accession>
<evidence type="ECO:0000256" key="1">
    <source>
        <dbReference type="SAM" id="SignalP"/>
    </source>
</evidence>
<name>A0A6C2U922_PONDE</name>
<reference evidence="2 3" key="1">
    <citation type="submission" date="2019-04" db="EMBL/GenBank/DDBJ databases">
        <authorList>
            <person name="Van Vliet M D."/>
        </authorList>
    </citation>
    <scope>NUCLEOTIDE SEQUENCE [LARGE SCALE GENOMIC DNA]</scope>
    <source>
        <strain evidence="2 3">F1</strain>
    </source>
</reference>
<gene>
    <name evidence="2" type="ORF">PDESU_05141</name>
</gene>
<dbReference type="InterPro" id="IPR008929">
    <property type="entry name" value="Chondroitin_lyas"/>
</dbReference>
<dbReference type="Gene3D" id="1.50.10.100">
    <property type="entry name" value="Chondroitin AC/alginate lyase"/>
    <property type="match status" value="1"/>
</dbReference>
<dbReference type="PANTHER" id="PTHR39210">
    <property type="entry name" value="HEPARIN-SULFATE LYASE"/>
    <property type="match status" value="1"/>
</dbReference>
<dbReference type="AlphaFoldDB" id="A0A6C2U922"/>
<organism evidence="2 3">
    <name type="scientific">Pontiella desulfatans</name>
    <dbReference type="NCBI Taxonomy" id="2750659"/>
    <lineage>
        <taxon>Bacteria</taxon>
        <taxon>Pseudomonadati</taxon>
        <taxon>Kiritimatiellota</taxon>
        <taxon>Kiritimatiellia</taxon>
        <taxon>Kiritimatiellales</taxon>
        <taxon>Pontiellaceae</taxon>
        <taxon>Pontiella</taxon>
    </lineage>
</organism>
<evidence type="ECO:0008006" key="4">
    <source>
        <dbReference type="Google" id="ProtNLM"/>
    </source>
</evidence>
<keyword evidence="1" id="KW-0732">Signal</keyword>
<feature type="signal peptide" evidence="1">
    <location>
        <begin position="1"/>
        <end position="18"/>
    </location>
</feature>
<sequence>MKFLSVFLAMVFPLMTMADLRMDVGRSDLSDWTGVSTVGKNEAGVESGKPVSYTYQNQNRVYPGLMRDFYGDAADWYGYAGLSFELFLDKPSTAEVTATFKADPVDHMELNPASTATVLVTGQGWKTVYLPWDLFDVNAAQLGNALQAVKELELTATSAENSELKIRNVRVVKGELVSVQSPVQGRATEAGGSVHYELRVGNTSDSKLGVRLHVEKTGWESMVVSLETSTLELEPGEEKTVAVEVAIPASLPAGAREKQIIKAIPNGLGAASGTIAFFTAVRVPTPNIVFTADQWQAVKDKVANHDWAKKELTECEKAASGWKVPEAKFDPADPQQPLFHKTHADPLKTCGIAYQLTGKQEYAEKVANLLRRLVREEDGYPVTLRGGNMSFVGEGVFFQGVARAYDMVRDSGLLTDEDHRLVEQTFRLFIHRTIKGNTRGAISNWNVAELTAACYCALALQDWHLVEQLLESPSGIYAQIYHGIMGDGWWYECAVGYNTWVASEFSEIAIALEPWGINLKDRKFPIGTTPYFSLQASRRVAGLHGMAFEKWGSINQNHIGIKDMWDAVIPFLDYRGVIFAVNDAKEDKVTGKPYELAYYLYGDPEYAAVIKRGDSRDLLYGVPELPDVTSEKMTQSAYADNIGAVMLRSQTPGREQREQIQAVLHYGSHGGHHGHFDRLNLISMMRYGRSFYNPEMFWYGYQSYLYKFLVQTSMTKNMVVVDQKQQEPKESFRTFYYEGDMMQASAVESISRWSHPPYGGMTYSGKEGMTFKEKSEEENRSLFVPADAPEYGRCTGFTEDITQRRLMVMMDDYVVLADYLKGDEEHTFDWLMQIKGFQGLKGDTVEKVRHTGQMNKDPLGAAQFITDCDWYKTEGTSRATFKTLWGEGADNEGARMPNSEDGVLMIDVFNAWPQSNEIMVATASESFGVNKRVWYKVKADGETLDDGSTGAWVLGAKPIEVNISGKNELVLTTRTEKPRNNTIFWGDAKLILNDGSEVLLASLPVKYDNILMPPAKGRDYYNGPIKIEGVPMQDSIPGMPENSKESGSITLDLSGMGAVAFKATLGGDFPLGGETQRRKTMAVRSKGKDAHFLSVLEPYESESMIKSVSAKSAHELVVELTDGRTQEITISGFDAHPQAVKVSVRESCNGQSVREEHTH</sequence>
<dbReference type="SUPFAM" id="SSF48230">
    <property type="entry name" value="Chondroitin AC/alginate lyase"/>
    <property type="match status" value="1"/>
</dbReference>
<keyword evidence="3" id="KW-1185">Reference proteome</keyword>
<evidence type="ECO:0000313" key="2">
    <source>
        <dbReference type="EMBL" id="VGO16550.1"/>
    </source>
</evidence>
<dbReference type="PANTHER" id="PTHR39210:SF1">
    <property type="entry name" value="HEPARIN-SULFATE LYASE"/>
    <property type="match status" value="1"/>
</dbReference>
<dbReference type="Proteomes" id="UP000366872">
    <property type="component" value="Unassembled WGS sequence"/>
</dbReference>
<dbReference type="EMBL" id="CAAHFG010000003">
    <property type="protein sequence ID" value="VGO16550.1"/>
    <property type="molecule type" value="Genomic_DNA"/>
</dbReference>
<protein>
    <recommendedName>
        <fullName evidence="4">Alginate lyase domain-containing protein</fullName>
    </recommendedName>
</protein>
<proteinExistence type="predicted"/>
<feature type="chain" id="PRO_5025585551" description="Alginate lyase domain-containing protein" evidence="1">
    <location>
        <begin position="19"/>
        <end position="1159"/>
    </location>
</feature>
<dbReference type="RefSeq" id="WP_136082044.1">
    <property type="nucleotide sequence ID" value="NZ_CAAHFG010000003.1"/>
</dbReference>
<evidence type="ECO:0000313" key="3">
    <source>
        <dbReference type="Proteomes" id="UP000366872"/>
    </source>
</evidence>